<dbReference type="Pfam" id="PF12833">
    <property type="entry name" value="HTH_18"/>
    <property type="match status" value="1"/>
</dbReference>
<dbReference type="EMBL" id="PUHZ01000021">
    <property type="protein sequence ID" value="PQO44050.1"/>
    <property type="molecule type" value="Genomic_DNA"/>
</dbReference>
<evidence type="ECO:0000313" key="5">
    <source>
        <dbReference type="EMBL" id="PQO44050.1"/>
    </source>
</evidence>
<sequence length="357" mass="40729">MTKMHVNMTFNLSVLHIRVMKYFQGFSSPAPTCRKETDAWEILDRSPGWIRDRVIAVDYFQSRGQTYNLAEVVLTEAIPTEQFFSEFFLSLLLPLDEAAASNLDPASGDVGRRDQRAKSHQPGNLVFGAAGAERLLTGGGPFRSIMLTIEKSAWYARMERLGDGQAATLDVLRANYFRDDVLEVCLKWFLDMHRRAAVGMEQFDSDDILDRILLRLLTLAKSQRSSVSPREELRPESVRRTVEYMHAYCERQLPREQLAMIAGVSPCYFTRLFAKAVGETPKRYLLNLRLEKAKRMLQENSNVSLAEVSAASGFWNASHLCREFGRCVGVSPHVYRRYFERSVPLTSNFEIRPEHGS</sequence>
<evidence type="ECO:0000256" key="3">
    <source>
        <dbReference type="ARBA" id="ARBA00023163"/>
    </source>
</evidence>
<gene>
    <name evidence="5" type="ORF">C5Y93_21145</name>
</gene>
<protein>
    <recommendedName>
        <fullName evidence="4">HTH araC/xylS-type domain-containing protein</fullName>
    </recommendedName>
</protein>
<dbReference type="SUPFAM" id="SSF46689">
    <property type="entry name" value="Homeodomain-like"/>
    <property type="match status" value="2"/>
</dbReference>
<dbReference type="InterPro" id="IPR018060">
    <property type="entry name" value="HTH_AraC"/>
</dbReference>
<dbReference type="SMART" id="SM00342">
    <property type="entry name" value="HTH_ARAC"/>
    <property type="match status" value="1"/>
</dbReference>
<proteinExistence type="predicted"/>
<keyword evidence="2" id="KW-0238">DNA-binding</keyword>
<accession>A0A2S8GI86</accession>
<organism evidence="5 6">
    <name type="scientific">Blastopirellula marina</name>
    <dbReference type="NCBI Taxonomy" id="124"/>
    <lineage>
        <taxon>Bacteria</taxon>
        <taxon>Pseudomonadati</taxon>
        <taxon>Planctomycetota</taxon>
        <taxon>Planctomycetia</taxon>
        <taxon>Pirellulales</taxon>
        <taxon>Pirellulaceae</taxon>
        <taxon>Blastopirellula</taxon>
    </lineage>
</organism>
<dbReference type="GO" id="GO:0003700">
    <property type="term" value="F:DNA-binding transcription factor activity"/>
    <property type="evidence" value="ECO:0007669"/>
    <property type="project" value="InterPro"/>
</dbReference>
<feature type="domain" description="HTH araC/xylS-type" evidence="4">
    <location>
        <begin position="239"/>
        <end position="338"/>
    </location>
</feature>
<keyword evidence="3" id="KW-0804">Transcription</keyword>
<evidence type="ECO:0000256" key="2">
    <source>
        <dbReference type="ARBA" id="ARBA00023125"/>
    </source>
</evidence>
<reference evidence="5 6" key="1">
    <citation type="submission" date="2018-02" db="EMBL/GenBank/DDBJ databases">
        <title>Comparative genomes isolates from brazilian mangrove.</title>
        <authorList>
            <person name="Araujo J.E."/>
            <person name="Taketani R.G."/>
            <person name="Silva M.C.P."/>
            <person name="Loureco M.V."/>
            <person name="Andreote F.D."/>
        </authorList>
    </citation>
    <scope>NUCLEOTIDE SEQUENCE [LARGE SCALE GENOMIC DNA]</scope>
    <source>
        <strain evidence="5 6">Nap-Phe MGV</strain>
    </source>
</reference>
<dbReference type="PANTHER" id="PTHR46796">
    <property type="entry name" value="HTH-TYPE TRANSCRIPTIONAL ACTIVATOR RHAS-RELATED"/>
    <property type="match status" value="1"/>
</dbReference>
<comment type="caution">
    <text evidence="5">The sequence shown here is derived from an EMBL/GenBank/DDBJ whole genome shotgun (WGS) entry which is preliminary data.</text>
</comment>
<dbReference type="InterPro" id="IPR018062">
    <property type="entry name" value="HTH_AraC-typ_CS"/>
</dbReference>
<dbReference type="AlphaFoldDB" id="A0A2S8GI86"/>
<dbReference type="PROSITE" id="PS01124">
    <property type="entry name" value="HTH_ARAC_FAMILY_2"/>
    <property type="match status" value="1"/>
</dbReference>
<dbReference type="InterPro" id="IPR050204">
    <property type="entry name" value="AraC_XylS_family_regulators"/>
</dbReference>
<dbReference type="Gene3D" id="1.10.10.60">
    <property type="entry name" value="Homeodomain-like"/>
    <property type="match status" value="2"/>
</dbReference>
<dbReference type="Proteomes" id="UP000237819">
    <property type="component" value="Unassembled WGS sequence"/>
</dbReference>
<evidence type="ECO:0000259" key="4">
    <source>
        <dbReference type="PROSITE" id="PS01124"/>
    </source>
</evidence>
<evidence type="ECO:0000313" key="6">
    <source>
        <dbReference type="Proteomes" id="UP000237819"/>
    </source>
</evidence>
<dbReference type="PROSITE" id="PS00041">
    <property type="entry name" value="HTH_ARAC_FAMILY_1"/>
    <property type="match status" value="1"/>
</dbReference>
<dbReference type="InterPro" id="IPR009057">
    <property type="entry name" value="Homeodomain-like_sf"/>
</dbReference>
<name>A0A2S8GI86_9BACT</name>
<dbReference type="GO" id="GO:0043565">
    <property type="term" value="F:sequence-specific DNA binding"/>
    <property type="evidence" value="ECO:0007669"/>
    <property type="project" value="InterPro"/>
</dbReference>
<evidence type="ECO:0000256" key="1">
    <source>
        <dbReference type="ARBA" id="ARBA00023015"/>
    </source>
</evidence>
<keyword evidence="1" id="KW-0805">Transcription regulation</keyword>